<dbReference type="EMBL" id="JACIDS010000002">
    <property type="protein sequence ID" value="MBB3930328.1"/>
    <property type="molecule type" value="Genomic_DNA"/>
</dbReference>
<evidence type="ECO:0000313" key="1">
    <source>
        <dbReference type="EMBL" id="MBB3930328.1"/>
    </source>
</evidence>
<dbReference type="AlphaFoldDB" id="A0A840ALV4"/>
<dbReference type="SUPFAM" id="SSF53850">
    <property type="entry name" value="Periplasmic binding protein-like II"/>
    <property type="match status" value="1"/>
</dbReference>
<dbReference type="Proteomes" id="UP000553963">
    <property type="component" value="Unassembled WGS sequence"/>
</dbReference>
<dbReference type="Gene3D" id="3.40.190.10">
    <property type="entry name" value="Periplasmic binding protein-like II"/>
    <property type="match status" value="1"/>
</dbReference>
<dbReference type="Pfam" id="PF12974">
    <property type="entry name" value="Phosphonate-bd"/>
    <property type="match status" value="1"/>
</dbReference>
<dbReference type="RefSeq" id="WP_183397996.1">
    <property type="nucleotide sequence ID" value="NZ_JACIDS010000002.1"/>
</dbReference>
<evidence type="ECO:0000313" key="2">
    <source>
        <dbReference type="Proteomes" id="UP000553963"/>
    </source>
</evidence>
<keyword evidence="2" id="KW-1185">Reference proteome</keyword>
<protein>
    <submittedName>
        <fullName evidence="1">ABC-type phosphate/phosphonate transport system substrate-binding protein</fullName>
    </submittedName>
</protein>
<organism evidence="1 2">
    <name type="scientific">Kaistia hirudinis</name>
    <dbReference type="NCBI Taxonomy" id="1293440"/>
    <lineage>
        <taxon>Bacteria</taxon>
        <taxon>Pseudomonadati</taxon>
        <taxon>Pseudomonadota</taxon>
        <taxon>Alphaproteobacteria</taxon>
        <taxon>Hyphomicrobiales</taxon>
        <taxon>Kaistiaceae</taxon>
        <taxon>Kaistia</taxon>
    </lineage>
</organism>
<comment type="caution">
    <text evidence="1">The sequence shown here is derived from an EMBL/GenBank/DDBJ whole genome shotgun (WGS) entry which is preliminary data.</text>
</comment>
<name>A0A840ALV4_9HYPH</name>
<reference evidence="1 2" key="1">
    <citation type="submission" date="2020-08" db="EMBL/GenBank/DDBJ databases">
        <title>Genomic Encyclopedia of Type Strains, Phase IV (KMG-IV): sequencing the most valuable type-strain genomes for metagenomic binning, comparative biology and taxonomic classification.</title>
        <authorList>
            <person name="Goeker M."/>
        </authorList>
    </citation>
    <scope>NUCLEOTIDE SEQUENCE [LARGE SCALE GENOMIC DNA]</scope>
    <source>
        <strain evidence="1 2">DSM 25966</strain>
    </source>
</reference>
<dbReference type="PANTHER" id="PTHR35841">
    <property type="entry name" value="PHOSPHONATES-BINDING PERIPLASMIC PROTEIN"/>
    <property type="match status" value="1"/>
</dbReference>
<proteinExistence type="predicted"/>
<accession>A0A840ALV4</accession>
<sequence length="265" mass="28085">MIASLPMYGIDRPAVERFWAGLGAAIRRRGLDAPEQLTWPEAGLEAHWGAPDLLISQACGYPLVEGISRDVRVVGAFQFAVEGCRGTDYASRLVARSERAGADIAAFRGAVAAYNGTNSQSGYNALRATVAPHAEGGRFFAATIESGSHRRSLDLVRTGAADIAAIDCISLALIERFEPEAVAGLTGIGWTPPAPGLPLVTSALTSRADLERLRLSVEDAVVDPDLAEARAVLFISGFSRLDLADYARCAAMKRSAERLGYPALA</sequence>
<gene>
    <name evidence="1" type="ORF">GGR25_001367</name>
</gene>
<dbReference type="PANTHER" id="PTHR35841:SF1">
    <property type="entry name" value="PHOSPHONATES-BINDING PERIPLASMIC PROTEIN"/>
    <property type="match status" value="1"/>
</dbReference>